<protein>
    <submittedName>
        <fullName evidence="1">Uncharacterized protein</fullName>
    </submittedName>
</protein>
<dbReference type="EMBL" id="JBANQN010000004">
    <property type="protein sequence ID" value="KAK6791158.1"/>
    <property type="molecule type" value="Genomic_DNA"/>
</dbReference>
<comment type="caution">
    <text evidence="1">The sequence shown here is derived from an EMBL/GenBank/DDBJ whole genome shotgun (WGS) entry which is preliminary data.</text>
</comment>
<evidence type="ECO:0000313" key="1">
    <source>
        <dbReference type="EMBL" id="KAK6791158.1"/>
    </source>
</evidence>
<gene>
    <name evidence="1" type="ORF">RDI58_010239</name>
</gene>
<sequence>MSTWTQDRPKTRIVGRFHGIFLLRIAYFRRSFTLLRLEAVIVAGLRLQFQFHHRRHWRRNRFEMLWGLEEDGGKINPTRSDCLWPN</sequence>
<dbReference type="AlphaFoldDB" id="A0AAN8YJ98"/>
<reference evidence="1 2" key="1">
    <citation type="submission" date="2024-02" db="EMBL/GenBank/DDBJ databases">
        <title>de novo genome assembly of Solanum bulbocastanum strain 11H21.</title>
        <authorList>
            <person name="Hosaka A.J."/>
        </authorList>
    </citation>
    <scope>NUCLEOTIDE SEQUENCE [LARGE SCALE GENOMIC DNA]</scope>
    <source>
        <tissue evidence="1">Young leaves</tissue>
    </source>
</reference>
<name>A0AAN8YJ98_SOLBU</name>
<accession>A0AAN8YJ98</accession>
<organism evidence="1 2">
    <name type="scientific">Solanum bulbocastanum</name>
    <name type="common">Wild potato</name>
    <dbReference type="NCBI Taxonomy" id="147425"/>
    <lineage>
        <taxon>Eukaryota</taxon>
        <taxon>Viridiplantae</taxon>
        <taxon>Streptophyta</taxon>
        <taxon>Embryophyta</taxon>
        <taxon>Tracheophyta</taxon>
        <taxon>Spermatophyta</taxon>
        <taxon>Magnoliopsida</taxon>
        <taxon>eudicotyledons</taxon>
        <taxon>Gunneridae</taxon>
        <taxon>Pentapetalae</taxon>
        <taxon>asterids</taxon>
        <taxon>lamiids</taxon>
        <taxon>Solanales</taxon>
        <taxon>Solanaceae</taxon>
        <taxon>Solanoideae</taxon>
        <taxon>Solaneae</taxon>
        <taxon>Solanum</taxon>
    </lineage>
</organism>
<dbReference type="Proteomes" id="UP001371456">
    <property type="component" value="Unassembled WGS sequence"/>
</dbReference>
<proteinExistence type="predicted"/>
<evidence type="ECO:0000313" key="2">
    <source>
        <dbReference type="Proteomes" id="UP001371456"/>
    </source>
</evidence>
<keyword evidence="2" id="KW-1185">Reference proteome</keyword>